<sequence length="39" mass="4535">MLPPCSITDEQGDTERWCKRVGKSGDKVCVTRQAWIRKR</sequence>
<organism evidence="1 2">
    <name type="scientific">Bacteroides intestinalis DSM 17393</name>
    <dbReference type="NCBI Taxonomy" id="471870"/>
    <lineage>
        <taxon>Bacteria</taxon>
        <taxon>Pseudomonadati</taxon>
        <taxon>Bacteroidota</taxon>
        <taxon>Bacteroidia</taxon>
        <taxon>Bacteroidales</taxon>
        <taxon>Bacteroidaceae</taxon>
        <taxon>Bacteroides</taxon>
    </lineage>
</organism>
<evidence type="ECO:0000313" key="2">
    <source>
        <dbReference type="Proteomes" id="UP000004596"/>
    </source>
</evidence>
<gene>
    <name evidence="1" type="ORF">BACINT_00867</name>
</gene>
<protein>
    <submittedName>
        <fullName evidence="1">Uncharacterized protein</fullName>
    </submittedName>
</protein>
<dbReference type="Proteomes" id="UP000004596">
    <property type="component" value="Unassembled WGS sequence"/>
</dbReference>
<dbReference type="EMBL" id="ABJL02000006">
    <property type="protein sequence ID" value="EDV07300.1"/>
    <property type="molecule type" value="Genomic_DNA"/>
</dbReference>
<name>B3C7H6_9BACE</name>
<reference evidence="1 2" key="1">
    <citation type="submission" date="2008-04" db="EMBL/GenBank/DDBJ databases">
        <title>Draft genome sequence of Bacteroides intestinalis (DSM 17393).</title>
        <authorList>
            <person name="Sudarsanam P."/>
            <person name="Ley R."/>
            <person name="Guruge J."/>
            <person name="Turnbaugh P.J."/>
            <person name="Mahowald M."/>
            <person name="Liep D."/>
            <person name="Gordon J."/>
        </authorList>
    </citation>
    <scope>NUCLEOTIDE SEQUENCE [LARGE SCALE GENOMIC DNA]</scope>
    <source>
        <strain evidence="1 2">DSM 17393</strain>
    </source>
</reference>
<reference evidence="1 2" key="2">
    <citation type="submission" date="2008-04" db="EMBL/GenBank/DDBJ databases">
        <authorList>
            <person name="Fulton L."/>
            <person name="Clifton S."/>
            <person name="Fulton B."/>
            <person name="Xu J."/>
            <person name="Minx P."/>
            <person name="Pepin K.H."/>
            <person name="Johnson M."/>
            <person name="Thiruvilangam P."/>
            <person name="Bhonagiri V."/>
            <person name="Nash W.E."/>
            <person name="Mardis E.R."/>
            <person name="Wilson R.K."/>
        </authorList>
    </citation>
    <scope>NUCLEOTIDE SEQUENCE [LARGE SCALE GENOMIC DNA]</scope>
    <source>
        <strain evidence="1 2">DSM 17393</strain>
    </source>
</reference>
<dbReference type="AlphaFoldDB" id="B3C7H6"/>
<evidence type="ECO:0000313" key="1">
    <source>
        <dbReference type="EMBL" id="EDV07300.1"/>
    </source>
</evidence>
<accession>B3C7H6</accession>
<comment type="caution">
    <text evidence="1">The sequence shown here is derived from an EMBL/GenBank/DDBJ whole genome shotgun (WGS) entry which is preliminary data.</text>
</comment>
<proteinExistence type="predicted"/>